<organism evidence="2 3">
    <name type="scientific">Fopius arisanus</name>
    <dbReference type="NCBI Taxonomy" id="64838"/>
    <lineage>
        <taxon>Eukaryota</taxon>
        <taxon>Metazoa</taxon>
        <taxon>Ecdysozoa</taxon>
        <taxon>Arthropoda</taxon>
        <taxon>Hexapoda</taxon>
        <taxon>Insecta</taxon>
        <taxon>Pterygota</taxon>
        <taxon>Neoptera</taxon>
        <taxon>Endopterygota</taxon>
        <taxon>Hymenoptera</taxon>
        <taxon>Apocrita</taxon>
        <taxon>Ichneumonoidea</taxon>
        <taxon>Braconidae</taxon>
        <taxon>Opiinae</taxon>
        <taxon>Fopius</taxon>
    </lineage>
</organism>
<protein>
    <submittedName>
        <fullName evidence="3">Quinone oxidoreductase-like protein 2</fullName>
    </submittedName>
</protein>
<dbReference type="Gene3D" id="3.90.180.10">
    <property type="entry name" value="Medium-chain alcohol dehydrogenases, catalytic domain"/>
    <property type="match status" value="1"/>
</dbReference>
<dbReference type="InterPro" id="IPR011032">
    <property type="entry name" value="GroES-like_sf"/>
</dbReference>
<dbReference type="AlphaFoldDB" id="A0A9R1TCR3"/>
<dbReference type="SMART" id="SM00829">
    <property type="entry name" value="PKS_ER"/>
    <property type="match status" value="1"/>
</dbReference>
<evidence type="ECO:0000313" key="2">
    <source>
        <dbReference type="Proteomes" id="UP000694866"/>
    </source>
</evidence>
<evidence type="ECO:0000313" key="3">
    <source>
        <dbReference type="RefSeq" id="XP_011306756.1"/>
    </source>
</evidence>
<dbReference type="GO" id="GO:0016491">
    <property type="term" value="F:oxidoreductase activity"/>
    <property type="evidence" value="ECO:0007669"/>
    <property type="project" value="InterPro"/>
</dbReference>
<dbReference type="InterPro" id="IPR051397">
    <property type="entry name" value="Zn-ADH-like_protein"/>
</dbReference>
<dbReference type="GO" id="GO:0005739">
    <property type="term" value="C:mitochondrion"/>
    <property type="evidence" value="ECO:0007669"/>
    <property type="project" value="TreeGrafter"/>
</dbReference>
<dbReference type="SUPFAM" id="SSF50129">
    <property type="entry name" value="GroES-like"/>
    <property type="match status" value="1"/>
</dbReference>
<dbReference type="PANTHER" id="PTHR43677">
    <property type="entry name" value="SHORT-CHAIN DEHYDROGENASE/REDUCTASE"/>
    <property type="match status" value="1"/>
</dbReference>
<feature type="domain" description="Enoyl reductase (ER)" evidence="1">
    <location>
        <begin position="70"/>
        <end position="405"/>
    </location>
</feature>
<name>A0A9R1TCR3_9HYME</name>
<keyword evidence="2" id="KW-1185">Reference proteome</keyword>
<dbReference type="InterPro" id="IPR013154">
    <property type="entry name" value="ADH-like_N"/>
</dbReference>
<dbReference type="RefSeq" id="XP_011306756.1">
    <property type="nucleotide sequence ID" value="XM_011308454.1"/>
</dbReference>
<dbReference type="OrthoDB" id="3509362at2759"/>
<proteinExistence type="predicted"/>
<accession>A0A9R1TCR3</accession>
<dbReference type="Proteomes" id="UP000694866">
    <property type="component" value="Unplaced"/>
</dbReference>
<dbReference type="SUPFAM" id="SSF51735">
    <property type="entry name" value="NAD(P)-binding Rossmann-fold domains"/>
    <property type="match status" value="1"/>
</dbReference>
<dbReference type="GeneID" id="105268687"/>
<sequence length="416" mass="45806">MSTKIFSILTKSRPVLKQATSVTLTRIDKFHNNFAIRQKSTDEPVATIKVPEPEAGKMQAAVLNEFSKPLAIENVKYPRIKNENEVIIDVHYCALNGPDVLQMRNEYTSNSSLPKILGYEVAGKLLQIGEEAKAKGFKVGDKVVALNKIRSGGLAEQCTAEVTDIWKVQSTAKLLDSVCILENYMTALIGLEKQANLEENEMVLANVGLGGVALAAVDIAANVFRAQVIGVSVSEEKAAHVREKGAFASLAFNDKKLVKKIEEFAAERGIKGVFEGSEGQKLKLTLDCFTKVYGDNFSSNILRDDNFSVLVQHLSREGRLIIAGFVPKEEESHDEKKGSVIPSAINLNQFKTENFEAYREAGQDVLQYYDEGLIKPSYSFITGLYNVNEAVGCISNLKCFGKVIINLKKPSSMNEK</sequence>
<dbReference type="Gene3D" id="3.40.50.720">
    <property type="entry name" value="NAD(P)-binding Rossmann-like Domain"/>
    <property type="match status" value="1"/>
</dbReference>
<dbReference type="InterPro" id="IPR036291">
    <property type="entry name" value="NAD(P)-bd_dom_sf"/>
</dbReference>
<dbReference type="Pfam" id="PF08240">
    <property type="entry name" value="ADH_N"/>
    <property type="match status" value="1"/>
</dbReference>
<gene>
    <name evidence="3" type="primary">LOC105268687</name>
</gene>
<dbReference type="KEGG" id="fas:105268687"/>
<dbReference type="InterPro" id="IPR020843">
    <property type="entry name" value="ER"/>
</dbReference>
<evidence type="ECO:0000259" key="1">
    <source>
        <dbReference type="SMART" id="SM00829"/>
    </source>
</evidence>
<dbReference type="PANTHER" id="PTHR43677:SF4">
    <property type="entry name" value="QUINONE OXIDOREDUCTASE-LIKE PROTEIN 2"/>
    <property type="match status" value="1"/>
</dbReference>
<reference evidence="3" key="1">
    <citation type="submission" date="2025-08" db="UniProtKB">
        <authorList>
            <consortium name="RefSeq"/>
        </authorList>
    </citation>
    <scope>IDENTIFICATION</scope>
    <source>
        <strain evidence="3">USDA-PBARC FA_bdor</strain>
        <tissue evidence="3">Whole organism</tissue>
    </source>
</reference>